<keyword evidence="2" id="KW-0732">Signal</keyword>
<accession>A0A6J5DCD6</accession>
<dbReference type="EMBL" id="CADIKH010000006">
    <property type="protein sequence ID" value="CAB3751908.1"/>
    <property type="molecule type" value="Genomic_DNA"/>
</dbReference>
<name>A0A6J5DCD6_9BURK</name>
<gene>
    <name evidence="3" type="ORF">LMG29542_01592</name>
</gene>
<evidence type="ECO:0008006" key="5">
    <source>
        <dbReference type="Google" id="ProtNLM"/>
    </source>
</evidence>
<dbReference type="RefSeq" id="WP_175225912.1">
    <property type="nucleotide sequence ID" value="NZ_CADIKH010000006.1"/>
</dbReference>
<organism evidence="3 4">
    <name type="scientific">Paraburkholderia humisilvae</name>
    <dbReference type="NCBI Taxonomy" id="627669"/>
    <lineage>
        <taxon>Bacteria</taxon>
        <taxon>Pseudomonadati</taxon>
        <taxon>Pseudomonadota</taxon>
        <taxon>Betaproteobacteria</taxon>
        <taxon>Burkholderiales</taxon>
        <taxon>Burkholderiaceae</taxon>
        <taxon>Paraburkholderia</taxon>
    </lineage>
</organism>
<dbReference type="InterPro" id="IPR025421">
    <property type="entry name" value="DUF4148"/>
</dbReference>
<sequence>MKSFIKAIALAAVLATPVVSFAQSNGPVTRAQVRAELAQFQQAQRNESLYDQGDAHYPSGMLSTEAIVAAQNSAAQNTGYGPATNGTSQSGQAAAPAHNNSVDPGYSHP</sequence>
<feature type="region of interest" description="Disordered" evidence="1">
    <location>
        <begin position="76"/>
        <end position="109"/>
    </location>
</feature>
<evidence type="ECO:0000256" key="1">
    <source>
        <dbReference type="SAM" id="MobiDB-lite"/>
    </source>
</evidence>
<feature type="compositionally biased region" description="Polar residues" evidence="1">
    <location>
        <begin position="76"/>
        <end position="102"/>
    </location>
</feature>
<keyword evidence="4" id="KW-1185">Reference proteome</keyword>
<protein>
    <recommendedName>
        <fullName evidence="5">DUF4148 domain-containing protein</fullName>
    </recommendedName>
</protein>
<dbReference type="Proteomes" id="UP000494363">
    <property type="component" value="Unassembled WGS sequence"/>
</dbReference>
<reference evidence="3 4" key="1">
    <citation type="submission" date="2020-04" db="EMBL/GenBank/DDBJ databases">
        <authorList>
            <person name="De Canck E."/>
        </authorList>
    </citation>
    <scope>NUCLEOTIDE SEQUENCE [LARGE SCALE GENOMIC DNA]</scope>
    <source>
        <strain evidence="3 4">LMG 29542</strain>
    </source>
</reference>
<evidence type="ECO:0000256" key="2">
    <source>
        <dbReference type="SAM" id="SignalP"/>
    </source>
</evidence>
<dbReference type="AlphaFoldDB" id="A0A6J5DCD6"/>
<dbReference type="Pfam" id="PF13663">
    <property type="entry name" value="DUF4148"/>
    <property type="match status" value="1"/>
</dbReference>
<proteinExistence type="predicted"/>
<evidence type="ECO:0000313" key="3">
    <source>
        <dbReference type="EMBL" id="CAB3751908.1"/>
    </source>
</evidence>
<evidence type="ECO:0000313" key="4">
    <source>
        <dbReference type="Proteomes" id="UP000494363"/>
    </source>
</evidence>
<feature type="chain" id="PRO_5026701504" description="DUF4148 domain-containing protein" evidence="2">
    <location>
        <begin position="23"/>
        <end position="109"/>
    </location>
</feature>
<feature type="signal peptide" evidence="2">
    <location>
        <begin position="1"/>
        <end position="22"/>
    </location>
</feature>